<accession>A0A928VUM2</accession>
<evidence type="ECO:0000313" key="2">
    <source>
        <dbReference type="EMBL" id="MBE9032534.1"/>
    </source>
</evidence>
<evidence type="ECO:0000313" key="3">
    <source>
        <dbReference type="Proteomes" id="UP000625316"/>
    </source>
</evidence>
<evidence type="ECO:0000256" key="1">
    <source>
        <dbReference type="SAM" id="MobiDB-lite"/>
    </source>
</evidence>
<feature type="region of interest" description="Disordered" evidence="1">
    <location>
        <begin position="32"/>
        <end position="72"/>
    </location>
</feature>
<proteinExistence type="predicted"/>
<dbReference type="AlphaFoldDB" id="A0A928VUM2"/>
<keyword evidence="3" id="KW-1185">Reference proteome</keyword>
<dbReference type="Proteomes" id="UP000625316">
    <property type="component" value="Unassembled WGS sequence"/>
</dbReference>
<sequence length="100" mass="11401">MQINIDLPETLALQFSQSSYPAAKVVERGLHRLGIESNQPPPRKSRKRATHNRLPDWKTDNASPEAIPDSQVPDLMDFLDDLAQRREALIDRLRPQSEDS</sequence>
<gene>
    <name evidence="2" type="ORF">IQ266_22605</name>
</gene>
<dbReference type="RefSeq" id="WP_264327351.1">
    <property type="nucleotide sequence ID" value="NZ_JADEXQ010000110.1"/>
</dbReference>
<protein>
    <submittedName>
        <fullName evidence="2">Uncharacterized protein</fullName>
    </submittedName>
</protein>
<name>A0A928VUM2_9CYAN</name>
<reference evidence="2" key="1">
    <citation type="submission" date="2020-10" db="EMBL/GenBank/DDBJ databases">
        <authorList>
            <person name="Castelo-Branco R."/>
            <person name="Eusebio N."/>
            <person name="Adriana R."/>
            <person name="Vieira A."/>
            <person name="Brugerolle De Fraissinette N."/>
            <person name="Rezende De Castro R."/>
            <person name="Schneider M.P."/>
            <person name="Vasconcelos V."/>
            <person name="Leao P.N."/>
        </authorList>
    </citation>
    <scope>NUCLEOTIDE SEQUENCE</scope>
    <source>
        <strain evidence="2">LEGE 11480</strain>
    </source>
</reference>
<dbReference type="EMBL" id="JADEXQ010000110">
    <property type="protein sequence ID" value="MBE9032534.1"/>
    <property type="molecule type" value="Genomic_DNA"/>
</dbReference>
<comment type="caution">
    <text evidence="2">The sequence shown here is derived from an EMBL/GenBank/DDBJ whole genome shotgun (WGS) entry which is preliminary data.</text>
</comment>
<organism evidence="2 3">
    <name type="scientific">Romeriopsis navalis LEGE 11480</name>
    <dbReference type="NCBI Taxonomy" id="2777977"/>
    <lineage>
        <taxon>Bacteria</taxon>
        <taxon>Bacillati</taxon>
        <taxon>Cyanobacteriota</taxon>
        <taxon>Cyanophyceae</taxon>
        <taxon>Leptolyngbyales</taxon>
        <taxon>Leptolyngbyaceae</taxon>
        <taxon>Romeriopsis</taxon>
        <taxon>Romeriopsis navalis</taxon>
    </lineage>
</organism>